<dbReference type="InterPro" id="IPR036322">
    <property type="entry name" value="WD40_repeat_dom_sf"/>
</dbReference>
<dbReference type="InterPro" id="IPR001680">
    <property type="entry name" value="WD40_rpt"/>
</dbReference>
<feature type="compositionally biased region" description="Low complexity" evidence="5">
    <location>
        <begin position="9"/>
        <end position="27"/>
    </location>
</feature>
<dbReference type="STRING" id="109895.A0A507EBX2"/>
<feature type="region of interest" description="Disordered" evidence="5">
    <location>
        <begin position="511"/>
        <end position="545"/>
    </location>
</feature>
<comment type="caution">
    <text evidence="7">The sequence shown here is derived from an EMBL/GenBank/DDBJ whole genome shotgun (WGS) entry which is preliminary data.</text>
</comment>
<evidence type="ECO:0000256" key="3">
    <source>
        <dbReference type="ARBA" id="ARBA00022786"/>
    </source>
</evidence>
<dbReference type="PROSITE" id="PS50181">
    <property type="entry name" value="FBOX"/>
    <property type="match status" value="1"/>
</dbReference>
<accession>A0A507EBX2</accession>
<dbReference type="PROSITE" id="PS50082">
    <property type="entry name" value="WD_REPEATS_2"/>
    <property type="match status" value="2"/>
</dbReference>
<dbReference type="PANTHER" id="PTHR19872:SF9">
    <property type="entry name" value="UBIQUITIN-BINDING SDF UBIQUITIN LIGASE COMPLEX SUBUNIT"/>
    <property type="match status" value="1"/>
</dbReference>
<gene>
    <name evidence="7" type="ORF">PhCBS80983_g01181</name>
</gene>
<protein>
    <recommendedName>
        <fullName evidence="6">F-box domain-containing protein</fullName>
    </recommendedName>
</protein>
<evidence type="ECO:0000256" key="5">
    <source>
        <dbReference type="SAM" id="MobiDB-lite"/>
    </source>
</evidence>
<dbReference type="PROSITE" id="PS50294">
    <property type="entry name" value="WD_REPEATS_REGION"/>
    <property type="match status" value="1"/>
</dbReference>
<feature type="repeat" description="WD" evidence="4">
    <location>
        <begin position="287"/>
        <end position="326"/>
    </location>
</feature>
<evidence type="ECO:0000259" key="6">
    <source>
        <dbReference type="PROSITE" id="PS50181"/>
    </source>
</evidence>
<evidence type="ECO:0000256" key="4">
    <source>
        <dbReference type="PROSITE-ProRule" id="PRU00221"/>
    </source>
</evidence>
<dbReference type="Pfam" id="PF00400">
    <property type="entry name" value="WD40"/>
    <property type="match status" value="3"/>
</dbReference>
<dbReference type="Proteomes" id="UP000318582">
    <property type="component" value="Unassembled WGS sequence"/>
</dbReference>
<sequence length="593" mass="64115">MPTQQQPQSASTVPPATPSTTPHSASAENDRDIALIIRRFPTFPASKRHDLLLALLHQCDPTDMSFLGRVYPLLHRDFLRLLPAPISRAILLLCPPRDLCTVAQVSRSWISRVQDHELWNTLYTQIGLQALVGKCYNVTEGMHSNAHRLSAFERWVRGELHWRTFRAHGSGIVTLGVGTDGMVVTAGVDKTVRVHDARTGKCVRVFSGCEFTCAHGMGKILATGSADGHLRLYSLTSGHLLRELPGHTASITLVRIEPGTIVTGSADQTLKIWVLDAEGGAVLSRTLAGHEAAIKCLDFAKGILVSGDIAGVLRVWHIASGNCLGTLTVSPHSSPTPTFNAFRKHPTLNTRPSPSTAYSSQPPLSFTPPTRHDPVSSIKFTGPSLLFTTLSGRLYLYDVTPLPGSESGLVSYEAVREWAGREGLLVIKQVLSWVDPTTSNTNINNNSGRNEASGGGELPRPKHHPSVWALCSQLDEWRIIAGGSDGSCVVWNHFTGKRVYTLRGATIDKGVRDGGARRLPQSPGDDQDGEAGGAAEGGEEGGSEMNMKAITGVAFDSQRIYAACMNGYIRVWECIDGRTRRRKTDGGGTNDMA</sequence>
<dbReference type="PANTHER" id="PTHR19872">
    <property type="entry name" value="UBIQUITIN LIGASE SPECIFICITY FACTOR/HREP PROTEIN"/>
    <property type="match status" value="1"/>
</dbReference>
<feature type="region of interest" description="Disordered" evidence="5">
    <location>
        <begin position="342"/>
        <end position="371"/>
    </location>
</feature>
<evidence type="ECO:0000313" key="7">
    <source>
        <dbReference type="EMBL" id="TPX61342.1"/>
    </source>
</evidence>
<keyword evidence="3" id="KW-0833">Ubl conjugation pathway</keyword>
<dbReference type="EMBL" id="QEAQ01000008">
    <property type="protein sequence ID" value="TPX61342.1"/>
    <property type="molecule type" value="Genomic_DNA"/>
</dbReference>
<keyword evidence="2" id="KW-0677">Repeat</keyword>
<dbReference type="Gene3D" id="1.20.1280.50">
    <property type="match status" value="1"/>
</dbReference>
<dbReference type="Pfam" id="PF12937">
    <property type="entry name" value="F-box-like"/>
    <property type="match status" value="1"/>
</dbReference>
<feature type="compositionally biased region" description="Low complexity" evidence="5">
    <location>
        <begin position="437"/>
        <end position="447"/>
    </location>
</feature>
<keyword evidence="1 4" id="KW-0853">WD repeat</keyword>
<dbReference type="InterPro" id="IPR015943">
    <property type="entry name" value="WD40/YVTN_repeat-like_dom_sf"/>
</dbReference>
<evidence type="ECO:0000313" key="8">
    <source>
        <dbReference type="Proteomes" id="UP000318582"/>
    </source>
</evidence>
<feature type="region of interest" description="Disordered" evidence="5">
    <location>
        <begin position="1"/>
        <end position="27"/>
    </location>
</feature>
<reference evidence="7 8" key="1">
    <citation type="journal article" date="2019" name="Sci. Rep.">
        <title>Comparative genomics of chytrid fungi reveal insights into the obligate biotrophic and pathogenic lifestyle of Synchytrium endobioticum.</title>
        <authorList>
            <person name="van de Vossenberg B.T.L.H."/>
            <person name="Warris S."/>
            <person name="Nguyen H.D.T."/>
            <person name="van Gent-Pelzer M.P.E."/>
            <person name="Joly D.L."/>
            <person name="van de Geest H.C."/>
            <person name="Bonants P.J.M."/>
            <person name="Smith D.S."/>
            <person name="Levesque C.A."/>
            <person name="van der Lee T.A.J."/>
        </authorList>
    </citation>
    <scope>NUCLEOTIDE SEQUENCE [LARGE SCALE GENOMIC DNA]</scope>
    <source>
        <strain evidence="7 8">CBS 809.83</strain>
    </source>
</reference>
<feature type="region of interest" description="Disordered" evidence="5">
    <location>
        <begin position="437"/>
        <end position="462"/>
    </location>
</feature>
<name>A0A507EBX2_9FUNG</name>
<dbReference type="Gene3D" id="2.130.10.10">
    <property type="entry name" value="YVTN repeat-like/Quinoprotein amine dehydrogenase"/>
    <property type="match status" value="3"/>
</dbReference>
<proteinExistence type="predicted"/>
<dbReference type="SUPFAM" id="SSF50978">
    <property type="entry name" value="WD40 repeat-like"/>
    <property type="match status" value="1"/>
</dbReference>
<dbReference type="SMART" id="SM00320">
    <property type="entry name" value="WD40"/>
    <property type="match status" value="7"/>
</dbReference>
<dbReference type="InterPro" id="IPR036047">
    <property type="entry name" value="F-box-like_dom_sf"/>
</dbReference>
<keyword evidence="8" id="KW-1185">Reference proteome</keyword>
<evidence type="ECO:0000256" key="1">
    <source>
        <dbReference type="ARBA" id="ARBA00022574"/>
    </source>
</evidence>
<evidence type="ECO:0000256" key="2">
    <source>
        <dbReference type="ARBA" id="ARBA00022737"/>
    </source>
</evidence>
<dbReference type="InterPro" id="IPR051075">
    <property type="entry name" value="SCF_subunit_WD-repeat"/>
</dbReference>
<feature type="domain" description="F-box" evidence="6">
    <location>
        <begin position="76"/>
        <end position="122"/>
    </location>
</feature>
<dbReference type="AlphaFoldDB" id="A0A507EBX2"/>
<organism evidence="7 8">
    <name type="scientific">Powellomyces hirtus</name>
    <dbReference type="NCBI Taxonomy" id="109895"/>
    <lineage>
        <taxon>Eukaryota</taxon>
        <taxon>Fungi</taxon>
        <taxon>Fungi incertae sedis</taxon>
        <taxon>Chytridiomycota</taxon>
        <taxon>Chytridiomycota incertae sedis</taxon>
        <taxon>Chytridiomycetes</taxon>
        <taxon>Spizellomycetales</taxon>
        <taxon>Powellomycetaceae</taxon>
        <taxon>Powellomyces</taxon>
    </lineage>
</organism>
<feature type="repeat" description="WD" evidence="4">
    <location>
        <begin position="244"/>
        <end position="273"/>
    </location>
</feature>
<dbReference type="SUPFAM" id="SSF81383">
    <property type="entry name" value="F-box domain"/>
    <property type="match status" value="1"/>
</dbReference>
<feature type="compositionally biased region" description="Polar residues" evidence="5">
    <location>
        <begin position="347"/>
        <end position="368"/>
    </location>
</feature>
<dbReference type="InterPro" id="IPR001810">
    <property type="entry name" value="F-box_dom"/>
</dbReference>